<dbReference type="Pfam" id="PF25973">
    <property type="entry name" value="BSH_CzcB"/>
    <property type="match status" value="1"/>
</dbReference>
<feature type="domain" description="CzcB-like barrel-sandwich hybrid" evidence="1">
    <location>
        <begin position="46"/>
        <end position="134"/>
    </location>
</feature>
<dbReference type="AlphaFoldDB" id="A0A1F6B1C5"/>
<dbReference type="GO" id="GO:0015562">
    <property type="term" value="F:efflux transmembrane transporter activity"/>
    <property type="evidence" value="ECO:0007669"/>
    <property type="project" value="TreeGrafter"/>
</dbReference>
<gene>
    <name evidence="2" type="ORF">A2973_03310</name>
</gene>
<protein>
    <recommendedName>
        <fullName evidence="1">CzcB-like barrel-sandwich hybrid domain-containing protein</fullName>
    </recommendedName>
</protein>
<proteinExistence type="predicted"/>
<sequence>MIFATIIVVALAVATVGLTRKVNKYREEYRRGVMATVFKEIIPILSFTRGTVKTINIHVGQEVKKGDVLVEIDNPALRGKIAALQQYGENVSAQTEAQVAQVEIRYFIISAPADGIIGEVQVTEGSPVEDFTQLAVLYANENTKFLSELTVDQYAVVSRSPTLLAYSKRLNQHIRLKPDILKPDQKDPERQGAEKKIGLYFTLLDSSGSAQLVHNEDVELLLSPTNEGGKRPIDYFVDFWNGMLEEKTTL</sequence>
<dbReference type="Gene3D" id="2.40.50.100">
    <property type="match status" value="1"/>
</dbReference>
<dbReference type="Proteomes" id="UP000176409">
    <property type="component" value="Unassembled WGS sequence"/>
</dbReference>
<dbReference type="SUPFAM" id="SSF111369">
    <property type="entry name" value="HlyD-like secretion proteins"/>
    <property type="match status" value="1"/>
</dbReference>
<name>A0A1F6B1C5_9BACT</name>
<dbReference type="PANTHER" id="PTHR30469">
    <property type="entry name" value="MULTIDRUG RESISTANCE PROTEIN MDTA"/>
    <property type="match status" value="1"/>
</dbReference>
<dbReference type="GO" id="GO:1990281">
    <property type="term" value="C:efflux pump complex"/>
    <property type="evidence" value="ECO:0007669"/>
    <property type="project" value="TreeGrafter"/>
</dbReference>
<dbReference type="InterPro" id="IPR058647">
    <property type="entry name" value="BSH_CzcB-like"/>
</dbReference>
<dbReference type="PANTHER" id="PTHR30469:SF33">
    <property type="entry name" value="SLR1207 PROTEIN"/>
    <property type="match status" value="1"/>
</dbReference>
<evidence type="ECO:0000313" key="2">
    <source>
        <dbReference type="EMBL" id="OGG30744.1"/>
    </source>
</evidence>
<dbReference type="EMBL" id="MFJZ01000005">
    <property type="protein sequence ID" value="OGG30744.1"/>
    <property type="molecule type" value="Genomic_DNA"/>
</dbReference>
<evidence type="ECO:0000259" key="1">
    <source>
        <dbReference type="Pfam" id="PF25973"/>
    </source>
</evidence>
<comment type="caution">
    <text evidence="2">The sequence shown here is derived from an EMBL/GenBank/DDBJ whole genome shotgun (WGS) entry which is preliminary data.</text>
</comment>
<organism evidence="2 3">
    <name type="scientific">Candidatus Gottesmanbacteria bacterium RIFCSPLOWO2_01_FULL_49_10</name>
    <dbReference type="NCBI Taxonomy" id="1798396"/>
    <lineage>
        <taxon>Bacteria</taxon>
        <taxon>Candidatus Gottesmaniibacteriota</taxon>
    </lineage>
</organism>
<accession>A0A1F6B1C5</accession>
<dbReference type="STRING" id="1798396.A2973_03310"/>
<evidence type="ECO:0000313" key="3">
    <source>
        <dbReference type="Proteomes" id="UP000176409"/>
    </source>
</evidence>
<reference evidence="2 3" key="1">
    <citation type="journal article" date="2016" name="Nat. Commun.">
        <title>Thousands of microbial genomes shed light on interconnected biogeochemical processes in an aquifer system.</title>
        <authorList>
            <person name="Anantharaman K."/>
            <person name="Brown C.T."/>
            <person name="Hug L.A."/>
            <person name="Sharon I."/>
            <person name="Castelle C.J."/>
            <person name="Probst A.J."/>
            <person name="Thomas B.C."/>
            <person name="Singh A."/>
            <person name="Wilkins M.J."/>
            <person name="Karaoz U."/>
            <person name="Brodie E.L."/>
            <person name="Williams K.H."/>
            <person name="Hubbard S.S."/>
            <person name="Banfield J.F."/>
        </authorList>
    </citation>
    <scope>NUCLEOTIDE SEQUENCE [LARGE SCALE GENOMIC DNA]</scope>
</reference>